<evidence type="ECO:0000256" key="2">
    <source>
        <dbReference type="SAM" id="SignalP"/>
    </source>
</evidence>
<accession>A0A1I1A0X2</accession>
<feature type="region of interest" description="Disordered" evidence="1">
    <location>
        <begin position="21"/>
        <end position="70"/>
    </location>
</feature>
<dbReference type="PROSITE" id="PS51257">
    <property type="entry name" value="PROKAR_LIPOPROTEIN"/>
    <property type="match status" value="1"/>
</dbReference>
<feature type="signal peptide" evidence="2">
    <location>
        <begin position="1"/>
        <end position="18"/>
    </location>
</feature>
<proteinExistence type="predicted"/>
<evidence type="ECO:0000313" key="3">
    <source>
        <dbReference type="EMBL" id="SFB30218.1"/>
    </source>
</evidence>
<feature type="chain" id="PRO_5039361311" evidence="2">
    <location>
        <begin position="19"/>
        <end position="224"/>
    </location>
</feature>
<protein>
    <submittedName>
        <fullName evidence="3">Uncharacterized protein</fullName>
    </submittedName>
</protein>
<keyword evidence="4" id="KW-1185">Reference proteome</keyword>
<dbReference type="STRING" id="1120918.SAMN05216249_11848"/>
<evidence type="ECO:0000313" key="4">
    <source>
        <dbReference type="Proteomes" id="UP000198838"/>
    </source>
</evidence>
<gene>
    <name evidence="3" type="ORF">SAMN05216249_11848</name>
</gene>
<feature type="compositionally biased region" description="Basic and acidic residues" evidence="1">
    <location>
        <begin position="29"/>
        <end position="70"/>
    </location>
</feature>
<evidence type="ECO:0000256" key="1">
    <source>
        <dbReference type="SAM" id="MobiDB-lite"/>
    </source>
</evidence>
<dbReference type="RefSeq" id="WP_092873883.1">
    <property type="nucleotide sequence ID" value="NZ_FOJY01000018.1"/>
</dbReference>
<keyword evidence="2" id="KW-0732">Signal</keyword>
<dbReference type="Proteomes" id="UP000198838">
    <property type="component" value="Unassembled WGS sequence"/>
</dbReference>
<dbReference type="AlphaFoldDB" id="A0A1I1A0X2"/>
<sequence>MKLRVLSMLIAVMMVFSACGGNAPATDSSKNESTKEAEKTTQEDKEKVPESELSNNEDREKVSESELPYNEDKTASDKWDFEFMGANMEIKELSEFQTDHTGALDLDSWFVDCGADDHLICTTEDSTEVVSFKAVFGQWVIEVTTKNYDSQYCYIYIYTPGENAYIKTDYSSGIELIYNMTDDDSQMPHDILDYLYNLVVYVKTCPDNPVILYGIDGLPVEKLE</sequence>
<dbReference type="EMBL" id="FOJY01000018">
    <property type="protein sequence ID" value="SFB30218.1"/>
    <property type="molecule type" value="Genomic_DNA"/>
</dbReference>
<reference evidence="3 4" key="1">
    <citation type="submission" date="2016-10" db="EMBL/GenBank/DDBJ databases">
        <authorList>
            <person name="de Groot N.N."/>
        </authorList>
    </citation>
    <scope>NUCLEOTIDE SEQUENCE [LARGE SCALE GENOMIC DNA]</scope>
    <source>
        <strain evidence="3 4">DSM 5522</strain>
    </source>
</reference>
<organism evidence="3 4">
    <name type="scientific">Acetitomaculum ruminis DSM 5522</name>
    <dbReference type="NCBI Taxonomy" id="1120918"/>
    <lineage>
        <taxon>Bacteria</taxon>
        <taxon>Bacillati</taxon>
        <taxon>Bacillota</taxon>
        <taxon>Clostridia</taxon>
        <taxon>Lachnospirales</taxon>
        <taxon>Lachnospiraceae</taxon>
        <taxon>Acetitomaculum</taxon>
    </lineage>
</organism>
<name>A0A1I1A0X2_9FIRM</name>